<dbReference type="EMBL" id="CP001791">
    <property type="protein sequence ID" value="ADI00349.1"/>
    <property type="molecule type" value="Genomic_DNA"/>
</dbReference>
<dbReference type="STRING" id="439292.Bsel_2858"/>
<dbReference type="AlphaFoldDB" id="D6XZ64"/>
<dbReference type="InterPro" id="IPR025202">
    <property type="entry name" value="PLD-like_dom"/>
</dbReference>
<evidence type="ECO:0000259" key="2">
    <source>
        <dbReference type="PROSITE" id="PS50035"/>
    </source>
</evidence>
<dbReference type="OrthoDB" id="9814092at2"/>
<dbReference type="CDD" id="cd09111">
    <property type="entry name" value="PLDc_ymdC_like_1"/>
    <property type="match status" value="1"/>
</dbReference>
<gene>
    <name evidence="3" type="ordered locus">Bsel_2858</name>
</gene>
<keyword evidence="1" id="KW-1133">Transmembrane helix</keyword>
<reference evidence="3" key="1">
    <citation type="submission" date="2009-10" db="EMBL/GenBank/DDBJ databases">
        <title>Complete sequence of Bacillus selenitireducens MLS10.</title>
        <authorList>
            <consortium name="US DOE Joint Genome Institute"/>
            <person name="Lucas S."/>
            <person name="Copeland A."/>
            <person name="Lapidus A."/>
            <person name="Glavina del Rio T."/>
            <person name="Dalin E."/>
            <person name="Tice H."/>
            <person name="Bruce D."/>
            <person name="Goodwin L."/>
            <person name="Pitluck S."/>
            <person name="Sims D."/>
            <person name="Brettin T."/>
            <person name="Detter J.C."/>
            <person name="Han C."/>
            <person name="Larimer F."/>
            <person name="Land M."/>
            <person name="Hauser L."/>
            <person name="Kyrpides N."/>
            <person name="Ovchinnikova G."/>
            <person name="Stolz J."/>
        </authorList>
    </citation>
    <scope>NUCLEOTIDE SEQUENCE [LARGE SCALE GENOMIC DNA]</scope>
    <source>
        <strain evidence="3">MLS10</strain>
    </source>
</reference>
<feature type="domain" description="PLD phosphodiesterase" evidence="2">
    <location>
        <begin position="365"/>
        <end position="392"/>
    </location>
</feature>
<evidence type="ECO:0000256" key="1">
    <source>
        <dbReference type="SAM" id="Phobius"/>
    </source>
</evidence>
<dbReference type="HOGENOM" id="CLU_024860_0_0_9"/>
<dbReference type="KEGG" id="bse:Bsel_2858"/>
<name>D6XZ64_BACIE</name>
<dbReference type="Gene3D" id="3.30.870.10">
    <property type="entry name" value="Endonuclease Chain A"/>
    <property type="match status" value="2"/>
</dbReference>
<organism evidence="3 4">
    <name type="scientific">Bacillus selenitireducens (strain ATCC 700615 / DSM 15326 / MLS10)</name>
    <dbReference type="NCBI Taxonomy" id="439292"/>
    <lineage>
        <taxon>Bacteria</taxon>
        <taxon>Bacillati</taxon>
        <taxon>Bacillota</taxon>
        <taxon>Bacilli</taxon>
        <taxon>Bacillales</taxon>
        <taxon>Bacillaceae</taxon>
        <taxon>Salisediminibacterium</taxon>
    </lineage>
</organism>
<dbReference type="CDD" id="cd09113">
    <property type="entry name" value="PLDc_ymdC_like_2"/>
    <property type="match status" value="1"/>
</dbReference>
<dbReference type="Pfam" id="PF13091">
    <property type="entry name" value="PLDc_2"/>
    <property type="match status" value="2"/>
</dbReference>
<dbReference type="PANTHER" id="PTHR21248:SF12">
    <property type="entry name" value="CARDIOLIPIN SYNTHASE C"/>
    <property type="match status" value="1"/>
</dbReference>
<dbReference type="GO" id="GO:0030572">
    <property type="term" value="F:phosphatidyltransferase activity"/>
    <property type="evidence" value="ECO:0007669"/>
    <property type="project" value="UniProtKB-ARBA"/>
</dbReference>
<evidence type="ECO:0000313" key="3">
    <source>
        <dbReference type="EMBL" id="ADI00349.1"/>
    </source>
</evidence>
<keyword evidence="1" id="KW-0472">Membrane</keyword>
<evidence type="ECO:0000313" key="4">
    <source>
        <dbReference type="Proteomes" id="UP000000271"/>
    </source>
</evidence>
<dbReference type="InterPro" id="IPR001736">
    <property type="entry name" value="PLipase_D/transphosphatidylase"/>
</dbReference>
<dbReference type="PROSITE" id="PS50035">
    <property type="entry name" value="PLD"/>
    <property type="match status" value="2"/>
</dbReference>
<dbReference type="SUPFAM" id="SSF56024">
    <property type="entry name" value="Phospholipase D/nuclease"/>
    <property type="match status" value="2"/>
</dbReference>
<dbReference type="Proteomes" id="UP000000271">
    <property type="component" value="Chromosome"/>
</dbReference>
<feature type="domain" description="PLD phosphodiesterase" evidence="2">
    <location>
        <begin position="151"/>
        <end position="178"/>
    </location>
</feature>
<sequence>MKGYYRKNVKRAAWVVVVFIISFGSLLFDAADPPSGEAVSLFEGTSDDILIEARILEDAQDAADTRLSLIQEAESEIQIVYHTFHEGDYMESFFRELFRAADRGVEVTLVVDGMLHQMNGSMRGLPALIGRHERMTLHVYEPPEASSPMRWNNRLHDKLMIVDERYVMNGGRNIGDKYMTADDAVPVRDRDVLVRATGDAAGEAPFIKEASAYVDTLLDGERTFAYEGESSVYVNRQAERLKERLDKESEGDGVKRGDPLSEWIPVEEVAFVANPLEGIQREPVVWATIAGLLNEARSSIVVQTPYLIPNEAMMAKIDIHHVSDKEVSVVTNSVYSSPNYPAFSAYLYDRDTWLEADVELNEYRGTGSIHAKSVLIDDEVSVIGSFNADPRSAYLNTESVLVIKGEAFADEHRRHLESLKDESLMAPEGDDWLDAETPVMKKRIMERLSPWSNRFKHLL</sequence>
<dbReference type="GO" id="GO:0032049">
    <property type="term" value="P:cardiolipin biosynthetic process"/>
    <property type="evidence" value="ECO:0007669"/>
    <property type="project" value="UniProtKB-ARBA"/>
</dbReference>
<proteinExistence type="predicted"/>
<dbReference type="SMART" id="SM00155">
    <property type="entry name" value="PLDc"/>
    <property type="match status" value="2"/>
</dbReference>
<dbReference type="eggNOG" id="COG1502">
    <property type="taxonomic scope" value="Bacteria"/>
</dbReference>
<accession>D6XZ64</accession>
<dbReference type="RefSeq" id="WP_013173762.1">
    <property type="nucleotide sequence ID" value="NC_014219.1"/>
</dbReference>
<keyword evidence="1" id="KW-0812">Transmembrane</keyword>
<keyword evidence="4" id="KW-1185">Reference proteome</keyword>
<protein>
    <submittedName>
        <fullName evidence="3">Phospholipase D/Transphosphatidylase</fullName>
    </submittedName>
</protein>
<dbReference type="PANTHER" id="PTHR21248">
    <property type="entry name" value="CARDIOLIPIN SYNTHASE"/>
    <property type="match status" value="1"/>
</dbReference>
<feature type="transmembrane region" description="Helical" evidence="1">
    <location>
        <begin position="12"/>
        <end position="31"/>
    </location>
</feature>